<keyword evidence="6" id="KW-1185">Reference proteome</keyword>
<keyword evidence="5" id="KW-0966">Cell projection</keyword>
<comment type="subcellular location">
    <subcellularLocation>
        <location evidence="4">Cytoplasm</location>
    </subcellularLocation>
</comment>
<evidence type="ECO:0000256" key="3">
    <source>
        <dbReference type="ARBA" id="ARBA00022845"/>
    </source>
</evidence>
<dbReference type="PANTHER" id="PTHR39190:SF1">
    <property type="entry name" value="FLAGELLAR ASSEMBLY FACTOR FLIW"/>
    <property type="match status" value="1"/>
</dbReference>
<dbReference type="EMBL" id="AP027151">
    <property type="protein sequence ID" value="BDV44434.1"/>
    <property type="molecule type" value="Genomic_DNA"/>
</dbReference>
<name>A0ABN6VY08_9BACT</name>
<dbReference type="InterPro" id="IPR024046">
    <property type="entry name" value="Flagellar_assmbl_FliW_dom_sf"/>
</dbReference>
<dbReference type="HAMAP" id="MF_01185">
    <property type="entry name" value="FliW"/>
    <property type="match status" value="1"/>
</dbReference>
<evidence type="ECO:0000256" key="1">
    <source>
        <dbReference type="ARBA" id="ARBA00022490"/>
    </source>
</evidence>
<dbReference type="InterPro" id="IPR003775">
    <property type="entry name" value="Flagellar_assembly_factor_FliW"/>
</dbReference>
<keyword evidence="2 4" id="KW-1005">Bacterial flagellum biogenesis</keyword>
<reference evidence="5 6" key="1">
    <citation type="submission" date="2022-12" db="EMBL/GenBank/DDBJ databases">
        <title>Polyphasic characterization of Geotalea uranireducens NIT-SL11 newly isolated from a complex of sewage sludge and microbially reduced graphene oxide.</title>
        <authorList>
            <person name="Xie L."/>
            <person name="Yoshida N."/>
            <person name="Meng L."/>
        </authorList>
    </citation>
    <scope>NUCLEOTIDE SEQUENCE [LARGE SCALE GENOMIC DNA]</scope>
    <source>
        <strain evidence="5 6">NIT-SL11</strain>
    </source>
</reference>
<comment type="similarity">
    <text evidence="4">Belongs to the FliW family.</text>
</comment>
<comment type="function">
    <text evidence="4">Acts as an anti-CsrA protein, binds CsrA and prevents it from repressing translation of its target genes, one of which is flagellin. Binds to flagellin and participates in the assembly of the flagellum.</text>
</comment>
<keyword evidence="4" id="KW-0143">Chaperone</keyword>
<dbReference type="RefSeq" id="WP_282000534.1">
    <property type="nucleotide sequence ID" value="NZ_AP027151.1"/>
</dbReference>
<gene>
    <name evidence="4 5" type="primary">fliW</name>
    <name evidence="5" type="ORF">GURASL_33570</name>
</gene>
<comment type="subunit">
    <text evidence="4">Interacts with translational regulator CsrA and flagellin(s).</text>
</comment>
<dbReference type="SUPFAM" id="SSF141457">
    <property type="entry name" value="BH3618-like"/>
    <property type="match status" value="1"/>
</dbReference>
<keyword evidence="3 4" id="KW-0810">Translation regulation</keyword>
<dbReference type="NCBIfam" id="NF009801">
    <property type="entry name" value="PRK13285.2-4"/>
    <property type="match status" value="1"/>
</dbReference>
<protein>
    <recommendedName>
        <fullName evidence="4">Flagellar assembly factor FliW</fullName>
    </recommendedName>
</protein>
<keyword evidence="5" id="KW-0969">Cilium</keyword>
<sequence>MKIATTRFGEIEVDDNKIIAMPDGMLGFADKRFVMLNPEKHAPFCWLQSVETPALSFVVIDARRAFSDYQVALTAEESERLALDRQGEIIVLLVVTLSQDPTKITANLQGPVVLNPARLIAKQVVLEGGKFSARQPLFASQQEPAPAANGG</sequence>
<dbReference type="Proteomes" id="UP001317705">
    <property type="component" value="Chromosome"/>
</dbReference>
<dbReference type="Gene3D" id="2.30.290.10">
    <property type="entry name" value="BH3618-like"/>
    <property type="match status" value="1"/>
</dbReference>
<evidence type="ECO:0000313" key="5">
    <source>
        <dbReference type="EMBL" id="BDV44434.1"/>
    </source>
</evidence>
<keyword evidence="5" id="KW-0282">Flagellum</keyword>
<dbReference type="PANTHER" id="PTHR39190">
    <property type="entry name" value="FLAGELLAR ASSEMBLY FACTOR FLIW"/>
    <property type="match status" value="1"/>
</dbReference>
<dbReference type="Pfam" id="PF02623">
    <property type="entry name" value="FliW"/>
    <property type="match status" value="1"/>
</dbReference>
<evidence type="ECO:0000313" key="6">
    <source>
        <dbReference type="Proteomes" id="UP001317705"/>
    </source>
</evidence>
<evidence type="ECO:0000256" key="2">
    <source>
        <dbReference type="ARBA" id="ARBA00022795"/>
    </source>
</evidence>
<organism evidence="5 6">
    <name type="scientific">Geotalea uraniireducens</name>
    <dbReference type="NCBI Taxonomy" id="351604"/>
    <lineage>
        <taxon>Bacteria</taxon>
        <taxon>Pseudomonadati</taxon>
        <taxon>Thermodesulfobacteriota</taxon>
        <taxon>Desulfuromonadia</taxon>
        <taxon>Geobacterales</taxon>
        <taxon>Geobacteraceae</taxon>
        <taxon>Geotalea</taxon>
    </lineage>
</organism>
<evidence type="ECO:0000256" key="4">
    <source>
        <dbReference type="HAMAP-Rule" id="MF_01185"/>
    </source>
</evidence>
<keyword evidence="1 4" id="KW-0963">Cytoplasm</keyword>
<proteinExistence type="inferred from homology"/>
<accession>A0ABN6VY08</accession>